<dbReference type="GO" id="GO:0034599">
    <property type="term" value="P:cellular response to oxidative stress"/>
    <property type="evidence" value="ECO:0007669"/>
    <property type="project" value="InterPro"/>
</dbReference>
<evidence type="ECO:0000313" key="9">
    <source>
        <dbReference type="Proteomes" id="UP001164286"/>
    </source>
</evidence>
<dbReference type="PANTHER" id="PTHR43035:SF1">
    <property type="entry name" value="FATTY ACID REPRESSION MUTANT PROTEIN 2-RELATED"/>
    <property type="match status" value="1"/>
</dbReference>
<dbReference type="FunFam" id="3.40.109.10:FF:000001">
    <property type="entry name" value="Nitroreductase family"/>
    <property type="match status" value="1"/>
</dbReference>
<evidence type="ECO:0000256" key="1">
    <source>
        <dbReference type="ARBA" id="ARBA00004123"/>
    </source>
</evidence>
<keyword evidence="9" id="KW-1185">Reference proteome</keyword>
<dbReference type="InterPro" id="IPR029479">
    <property type="entry name" value="Nitroreductase"/>
</dbReference>
<evidence type="ECO:0000256" key="6">
    <source>
        <dbReference type="ARBA" id="ARBA00023242"/>
    </source>
</evidence>
<dbReference type="Gene3D" id="3.40.109.10">
    <property type="entry name" value="NADH Oxidase"/>
    <property type="match status" value="1"/>
</dbReference>
<comment type="subcellular location">
    <subcellularLocation>
        <location evidence="2">Cytoplasm</location>
    </subcellularLocation>
    <subcellularLocation>
        <location evidence="1">Nucleus</location>
    </subcellularLocation>
</comment>
<reference evidence="8" key="1">
    <citation type="journal article" date="2022" name="G3 (Bethesda)">
        <title>High quality genome of the basidiomycete yeast Dioszegia hungarica PDD-24b-2 isolated from cloud water.</title>
        <authorList>
            <person name="Jarrige D."/>
            <person name="Haridas S."/>
            <person name="Bleykasten-Grosshans C."/>
            <person name="Joly M."/>
            <person name="Nadalig T."/>
            <person name="Sancelme M."/>
            <person name="Vuilleumier S."/>
            <person name="Grigoriev I.V."/>
            <person name="Amato P."/>
            <person name="Bringel F."/>
        </authorList>
    </citation>
    <scope>NUCLEOTIDE SEQUENCE</scope>
    <source>
        <strain evidence="8">PDD-24b-2</strain>
    </source>
</reference>
<evidence type="ECO:0000313" key="8">
    <source>
        <dbReference type="EMBL" id="KAI9635938.1"/>
    </source>
</evidence>
<dbReference type="AlphaFoldDB" id="A0AA38LUU2"/>
<dbReference type="InterPro" id="IPR000415">
    <property type="entry name" value="Nitroreductase-like"/>
</dbReference>
<dbReference type="Proteomes" id="UP001164286">
    <property type="component" value="Unassembled WGS sequence"/>
</dbReference>
<dbReference type="Pfam" id="PF00881">
    <property type="entry name" value="Nitroreductase"/>
    <property type="match status" value="1"/>
</dbReference>
<name>A0AA38LUU2_9TREE</name>
<dbReference type="GO" id="GO:0005634">
    <property type="term" value="C:nucleus"/>
    <property type="evidence" value="ECO:0007669"/>
    <property type="project" value="UniProtKB-SubCell"/>
</dbReference>
<dbReference type="PANTHER" id="PTHR43035">
    <property type="entry name" value="FATTY ACID REPRESSION MUTANT PROTEIN 2-RELATED"/>
    <property type="match status" value="1"/>
</dbReference>
<keyword evidence="6" id="KW-0539">Nucleus</keyword>
<evidence type="ECO:0000256" key="5">
    <source>
        <dbReference type="ARBA" id="ARBA00023002"/>
    </source>
</evidence>
<keyword evidence="5" id="KW-0560">Oxidoreductase</keyword>
<evidence type="ECO:0000256" key="4">
    <source>
        <dbReference type="ARBA" id="ARBA00022490"/>
    </source>
</evidence>
<gene>
    <name evidence="8" type="ORF">MKK02DRAFT_33246</name>
</gene>
<dbReference type="SUPFAM" id="SSF55469">
    <property type="entry name" value="FMN-dependent nitroreductase-like"/>
    <property type="match status" value="1"/>
</dbReference>
<comment type="similarity">
    <text evidence="3">Belongs to the nitroreductase family.</text>
</comment>
<dbReference type="GO" id="GO:0016491">
    <property type="term" value="F:oxidoreductase activity"/>
    <property type="evidence" value="ECO:0007669"/>
    <property type="project" value="UniProtKB-KW"/>
</dbReference>
<dbReference type="CDD" id="cd02140">
    <property type="entry name" value="Frm2-like"/>
    <property type="match status" value="1"/>
</dbReference>
<dbReference type="GeneID" id="77727889"/>
<feature type="domain" description="Nitroreductase" evidence="7">
    <location>
        <begin position="15"/>
        <end position="187"/>
    </location>
</feature>
<evidence type="ECO:0000256" key="3">
    <source>
        <dbReference type="ARBA" id="ARBA00007118"/>
    </source>
</evidence>
<dbReference type="RefSeq" id="XP_052945715.1">
    <property type="nucleotide sequence ID" value="XM_053088684.1"/>
</dbReference>
<accession>A0AA38LUU2</accession>
<dbReference type="GO" id="GO:0005737">
    <property type="term" value="C:cytoplasm"/>
    <property type="evidence" value="ECO:0007669"/>
    <property type="project" value="UniProtKB-SubCell"/>
</dbReference>
<proteinExistence type="inferred from homology"/>
<evidence type="ECO:0000259" key="7">
    <source>
        <dbReference type="Pfam" id="PF00881"/>
    </source>
</evidence>
<keyword evidence="4" id="KW-0963">Cytoplasm</keyword>
<evidence type="ECO:0000256" key="2">
    <source>
        <dbReference type="ARBA" id="ARBA00004496"/>
    </source>
</evidence>
<organism evidence="8 9">
    <name type="scientific">Dioszegia hungarica</name>
    <dbReference type="NCBI Taxonomy" id="4972"/>
    <lineage>
        <taxon>Eukaryota</taxon>
        <taxon>Fungi</taxon>
        <taxon>Dikarya</taxon>
        <taxon>Basidiomycota</taxon>
        <taxon>Agaricomycotina</taxon>
        <taxon>Tremellomycetes</taxon>
        <taxon>Tremellales</taxon>
        <taxon>Bulleribasidiaceae</taxon>
        <taxon>Dioszegia</taxon>
    </lineage>
</organism>
<comment type="caution">
    <text evidence="8">The sequence shown here is derived from an EMBL/GenBank/DDBJ whole genome shotgun (WGS) entry which is preliminary data.</text>
</comment>
<dbReference type="InterPro" id="IPR033877">
    <property type="entry name" value="Frm2/Hbn1"/>
</dbReference>
<sequence length="214" mass="23823">MSGQNLSDGFFAAMENRRSYYGIKKECPISDAELEAIVKRCVKHSPTSFNMQSSRAVLLTGKHHELLWEKIAELSDKNTEDEGQKQAGRGKIEGCFKAGYGTVVFFEDQDVVNNWSKQMPMFEEGFKIWSEDAAGILHYTVWTALCANGLGATLQHYATLFKEAQGEVTSAFQLPSNWKCTAMMPFGTPAGPPGNPAHPKEFQDLDERVKTFLG</sequence>
<protein>
    <submittedName>
        <fullName evidence="8">Nitroreductase-like protein</fullName>
    </submittedName>
</protein>
<dbReference type="EMBL" id="JAKWFO010000005">
    <property type="protein sequence ID" value="KAI9635938.1"/>
    <property type="molecule type" value="Genomic_DNA"/>
</dbReference>